<dbReference type="EMBL" id="UYIV01000001">
    <property type="protein sequence ID" value="VDH02614.1"/>
    <property type="molecule type" value="Genomic_DNA"/>
</dbReference>
<protein>
    <submittedName>
        <fullName evidence="1">Uncharacterized protein</fullName>
    </submittedName>
</protein>
<dbReference type="Proteomes" id="UP000270205">
    <property type="component" value="Unassembled WGS sequence"/>
</dbReference>
<dbReference type="AlphaFoldDB" id="A0A7Z8YNL1"/>
<evidence type="ECO:0000313" key="1">
    <source>
        <dbReference type="EMBL" id="VDH02614.1"/>
    </source>
</evidence>
<reference evidence="1 2" key="1">
    <citation type="submission" date="2018-11" db="EMBL/GenBank/DDBJ databases">
        <authorList>
            <consortium name="Pathogen Informatics"/>
        </authorList>
    </citation>
    <scope>NUCLEOTIDE SEQUENCE [LARGE SCALE GENOMIC DNA]</scope>
    <source>
        <strain evidence="1 2">NCTC12929</strain>
    </source>
</reference>
<accession>A0A7Z8YNL1</accession>
<sequence>MLIAWDMIVYNIRLRRGRIIRRLLLLDTFDPDGVIRQSMFLTDDSNFSFLTSNI</sequence>
<gene>
    <name evidence="1" type="ORF">NCTC12929_00077</name>
</gene>
<proteinExistence type="predicted"/>
<organism evidence="1 2">
    <name type="scientific">Bergeyella zoohelcum</name>
    <dbReference type="NCBI Taxonomy" id="1015"/>
    <lineage>
        <taxon>Bacteria</taxon>
        <taxon>Pseudomonadati</taxon>
        <taxon>Bacteroidota</taxon>
        <taxon>Flavobacteriia</taxon>
        <taxon>Flavobacteriales</taxon>
        <taxon>Weeksellaceae</taxon>
        <taxon>Bergeyella</taxon>
    </lineage>
</organism>
<name>A0A7Z8YNL1_9FLAO</name>
<evidence type="ECO:0000313" key="2">
    <source>
        <dbReference type="Proteomes" id="UP000270205"/>
    </source>
</evidence>
<comment type="caution">
    <text evidence="1">The sequence shown here is derived from an EMBL/GenBank/DDBJ whole genome shotgun (WGS) entry which is preliminary data.</text>
</comment>